<dbReference type="EMBL" id="KI394998">
    <property type="protein sequence ID" value="ERM99494.1"/>
    <property type="molecule type" value="Genomic_DNA"/>
</dbReference>
<dbReference type="GO" id="GO:0005634">
    <property type="term" value="C:nucleus"/>
    <property type="evidence" value="ECO:0000318"/>
    <property type="project" value="GO_Central"/>
</dbReference>
<proteinExistence type="predicted"/>
<dbReference type="STRING" id="13333.W1NXS8"/>
<reference evidence="4" key="1">
    <citation type="journal article" date="2013" name="Science">
        <title>The Amborella genome and the evolution of flowering plants.</title>
        <authorList>
            <consortium name="Amborella Genome Project"/>
        </authorList>
    </citation>
    <scope>NUCLEOTIDE SEQUENCE [LARGE SCALE GENOMIC DNA]</scope>
</reference>
<accession>W1NXS8</accession>
<dbReference type="InterPro" id="IPR036389">
    <property type="entry name" value="RNase_III_sf"/>
</dbReference>
<organism evidence="3 4">
    <name type="scientific">Amborella trichopoda</name>
    <dbReference type="NCBI Taxonomy" id="13333"/>
    <lineage>
        <taxon>Eukaryota</taxon>
        <taxon>Viridiplantae</taxon>
        <taxon>Streptophyta</taxon>
        <taxon>Embryophyta</taxon>
        <taxon>Tracheophyta</taxon>
        <taxon>Spermatophyta</taxon>
        <taxon>Magnoliopsida</taxon>
        <taxon>Amborellales</taxon>
        <taxon>Amborellaceae</taxon>
        <taxon>Amborella</taxon>
    </lineage>
</organism>
<name>W1NXS8_AMBTC</name>
<dbReference type="KEGG" id="atr:18427523"/>
<feature type="signal peptide" evidence="1">
    <location>
        <begin position="1"/>
        <end position="24"/>
    </location>
</feature>
<protein>
    <recommendedName>
        <fullName evidence="2">RNase III domain-containing protein</fullName>
    </recommendedName>
</protein>
<evidence type="ECO:0000313" key="4">
    <source>
        <dbReference type="Proteomes" id="UP000017836"/>
    </source>
</evidence>
<evidence type="ECO:0000256" key="1">
    <source>
        <dbReference type="SAM" id="SignalP"/>
    </source>
</evidence>
<dbReference type="AlphaFoldDB" id="W1NXS8"/>
<dbReference type="GO" id="GO:0003725">
    <property type="term" value="F:double-stranded RNA binding"/>
    <property type="evidence" value="ECO:0000318"/>
    <property type="project" value="GO_Central"/>
</dbReference>
<dbReference type="InterPro" id="IPR000999">
    <property type="entry name" value="RNase_III_dom"/>
</dbReference>
<feature type="domain" description="RNase III" evidence="2">
    <location>
        <begin position="39"/>
        <end position="155"/>
    </location>
</feature>
<dbReference type="Pfam" id="PF14622">
    <property type="entry name" value="Ribonucleas_3_3"/>
    <property type="match status" value="1"/>
</dbReference>
<dbReference type="SMART" id="SM00535">
    <property type="entry name" value="RIBOc"/>
    <property type="match status" value="1"/>
</dbReference>
<keyword evidence="1" id="KW-0732">Signal</keyword>
<dbReference type="GO" id="GO:0006396">
    <property type="term" value="P:RNA processing"/>
    <property type="evidence" value="ECO:0000318"/>
    <property type="project" value="GO_Central"/>
</dbReference>
<dbReference type="GO" id="GO:0010468">
    <property type="term" value="P:regulation of gene expression"/>
    <property type="evidence" value="ECO:0000318"/>
    <property type="project" value="GO_Central"/>
</dbReference>
<dbReference type="OMA" id="FWKVHGD"/>
<keyword evidence="4" id="KW-1185">Reference proteome</keyword>
<dbReference type="GO" id="GO:0004525">
    <property type="term" value="F:ribonuclease III activity"/>
    <property type="evidence" value="ECO:0000318"/>
    <property type="project" value="GO_Central"/>
</dbReference>
<dbReference type="OrthoDB" id="1925749at2759"/>
<dbReference type="eggNOG" id="ENOG502RXH7">
    <property type="taxonomic scope" value="Eukaryota"/>
</dbReference>
<dbReference type="Proteomes" id="UP000017836">
    <property type="component" value="Unassembled WGS sequence"/>
</dbReference>
<evidence type="ECO:0000313" key="3">
    <source>
        <dbReference type="EMBL" id="ERM99494.1"/>
    </source>
</evidence>
<dbReference type="PROSITE" id="PS50142">
    <property type="entry name" value="RNASE_3_2"/>
    <property type="match status" value="1"/>
</dbReference>
<dbReference type="HOGENOM" id="CLU_126823_0_0_1"/>
<sequence>MDSIHLILLPLLLFLSHFPLVTEAQKPVAMADSPFSDALKNLQKQIGYQFQDPILLQQAMTHASFSIENNKALHIAGVNLIETAITLKYLNQNRDIEAKDLALKLLELTTEKACKESGVRLGLQKVVRVATRTDTSTAICGAFRALFGAIALDSGKADAAIDVFSKISGSGLVFYL</sequence>
<dbReference type="Gramene" id="ERM99494">
    <property type="protein sequence ID" value="ERM99494"/>
    <property type="gene ID" value="AMTR_s00088p00026020"/>
</dbReference>
<gene>
    <name evidence="3" type="ORF">AMTR_s00088p00026020</name>
</gene>
<evidence type="ECO:0000259" key="2">
    <source>
        <dbReference type="PROSITE" id="PS50142"/>
    </source>
</evidence>
<dbReference type="Gene3D" id="1.10.1520.10">
    <property type="entry name" value="Ribonuclease III domain"/>
    <property type="match status" value="1"/>
</dbReference>
<feature type="chain" id="PRO_5004807537" description="RNase III domain-containing protein" evidence="1">
    <location>
        <begin position="25"/>
        <end position="176"/>
    </location>
</feature>
<dbReference type="SUPFAM" id="SSF69065">
    <property type="entry name" value="RNase III domain-like"/>
    <property type="match status" value="1"/>
</dbReference>